<feature type="binding site" evidence="1">
    <location>
        <position position="103"/>
    </location>
    <ligand>
        <name>ATP</name>
        <dbReference type="ChEBI" id="CHEBI:30616"/>
    </ligand>
</feature>
<gene>
    <name evidence="4" type="ORF">B296_00022826</name>
</gene>
<dbReference type="GO" id="GO:0005524">
    <property type="term" value="F:ATP binding"/>
    <property type="evidence" value="ECO:0007669"/>
    <property type="project" value="UniProtKB-UniRule"/>
</dbReference>
<keyword evidence="1" id="KW-0547">Nucleotide-binding</keyword>
<reference evidence="4 5" key="1">
    <citation type="journal article" date="2014" name="Agronomy (Basel)">
        <title>A Draft Genome Sequence for Ensete ventricosum, the Drought-Tolerant Tree Against Hunger.</title>
        <authorList>
            <person name="Harrison J."/>
            <person name="Moore K.A."/>
            <person name="Paszkiewicz K."/>
            <person name="Jones T."/>
            <person name="Grant M."/>
            <person name="Ambacheew D."/>
            <person name="Muzemil S."/>
            <person name="Studholme D.J."/>
        </authorList>
    </citation>
    <scope>NUCLEOTIDE SEQUENCE [LARGE SCALE GENOMIC DNA]</scope>
</reference>
<sequence>MRQLYTRSRKLKRLLSVTLGRRSREEESTEEDGSSVRAARPMVFIKVCLFWDSRSVSMGIACQNFILCLLLPDFVGADNLVGRGGHAEVYRGVTADGQAVAVKRLMRASTDEQREKDFLTELGTVGHVRHPNVSALLGCCIDRDLHLIFEFSSRGSVSSNLHGSKLNELGRLAWPQRRMRRWTYLCSLCVLQTRTRPPWIGSCGTASPSAPPGGFITSTRGAREGSSTETSRPPTYSSHPISNLRYRS</sequence>
<dbReference type="InterPro" id="IPR000719">
    <property type="entry name" value="Prot_kinase_dom"/>
</dbReference>
<dbReference type="InterPro" id="IPR001245">
    <property type="entry name" value="Ser-Thr/Tyr_kinase_cat_dom"/>
</dbReference>
<evidence type="ECO:0000313" key="4">
    <source>
        <dbReference type="EMBL" id="RRT62736.1"/>
    </source>
</evidence>
<evidence type="ECO:0000259" key="3">
    <source>
        <dbReference type="PROSITE" id="PS50011"/>
    </source>
</evidence>
<feature type="region of interest" description="Disordered" evidence="2">
    <location>
        <begin position="202"/>
        <end position="248"/>
    </location>
</feature>
<evidence type="ECO:0000313" key="5">
    <source>
        <dbReference type="Proteomes" id="UP000287651"/>
    </source>
</evidence>
<dbReference type="PROSITE" id="PS50011">
    <property type="entry name" value="PROTEIN_KINASE_DOM"/>
    <property type="match status" value="1"/>
</dbReference>
<dbReference type="GO" id="GO:0004672">
    <property type="term" value="F:protein kinase activity"/>
    <property type="evidence" value="ECO:0007669"/>
    <property type="project" value="InterPro"/>
</dbReference>
<keyword evidence="1" id="KW-0067">ATP-binding</keyword>
<dbReference type="Gene3D" id="1.10.510.10">
    <property type="entry name" value="Transferase(Phosphotransferase) domain 1"/>
    <property type="match status" value="1"/>
</dbReference>
<proteinExistence type="predicted"/>
<comment type="caution">
    <text evidence="4">The sequence shown here is derived from an EMBL/GenBank/DDBJ whole genome shotgun (WGS) entry which is preliminary data.</text>
</comment>
<dbReference type="InterPro" id="IPR046958">
    <property type="entry name" value="RBK1/2/STUNTED"/>
</dbReference>
<name>A0A426ZFJ5_ENSVE</name>
<dbReference type="EMBL" id="AMZH03006873">
    <property type="protein sequence ID" value="RRT62736.1"/>
    <property type="molecule type" value="Genomic_DNA"/>
</dbReference>
<dbReference type="PROSITE" id="PS00107">
    <property type="entry name" value="PROTEIN_KINASE_ATP"/>
    <property type="match status" value="1"/>
</dbReference>
<feature type="compositionally biased region" description="Polar residues" evidence="2">
    <location>
        <begin position="216"/>
        <end position="241"/>
    </location>
</feature>
<evidence type="ECO:0000256" key="1">
    <source>
        <dbReference type="PROSITE-ProRule" id="PRU10141"/>
    </source>
</evidence>
<feature type="domain" description="Protein kinase" evidence="3">
    <location>
        <begin position="75"/>
        <end position="248"/>
    </location>
</feature>
<dbReference type="PANTHER" id="PTHR47987">
    <property type="entry name" value="OS08G0249100 PROTEIN"/>
    <property type="match status" value="1"/>
</dbReference>
<dbReference type="AlphaFoldDB" id="A0A426ZFJ5"/>
<accession>A0A426ZFJ5</accession>
<dbReference type="Proteomes" id="UP000287651">
    <property type="component" value="Unassembled WGS sequence"/>
</dbReference>
<dbReference type="Pfam" id="PF07714">
    <property type="entry name" value="PK_Tyr_Ser-Thr"/>
    <property type="match status" value="1"/>
</dbReference>
<dbReference type="SUPFAM" id="SSF56112">
    <property type="entry name" value="Protein kinase-like (PK-like)"/>
    <property type="match status" value="1"/>
</dbReference>
<protein>
    <recommendedName>
        <fullName evidence="3">Protein kinase domain-containing protein</fullName>
    </recommendedName>
</protein>
<dbReference type="InterPro" id="IPR017441">
    <property type="entry name" value="Protein_kinase_ATP_BS"/>
</dbReference>
<dbReference type="InterPro" id="IPR011009">
    <property type="entry name" value="Kinase-like_dom_sf"/>
</dbReference>
<evidence type="ECO:0000256" key="2">
    <source>
        <dbReference type="SAM" id="MobiDB-lite"/>
    </source>
</evidence>
<organism evidence="4 5">
    <name type="scientific">Ensete ventricosum</name>
    <name type="common">Abyssinian banana</name>
    <name type="synonym">Musa ensete</name>
    <dbReference type="NCBI Taxonomy" id="4639"/>
    <lineage>
        <taxon>Eukaryota</taxon>
        <taxon>Viridiplantae</taxon>
        <taxon>Streptophyta</taxon>
        <taxon>Embryophyta</taxon>
        <taxon>Tracheophyta</taxon>
        <taxon>Spermatophyta</taxon>
        <taxon>Magnoliopsida</taxon>
        <taxon>Liliopsida</taxon>
        <taxon>Zingiberales</taxon>
        <taxon>Musaceae</taxon>
        <taxon>Ensete</taxon>
    </lineage>
</organism>
<dbReference type="PANTHER" id="PTHR47987:SF20">
    <property type="entry name" value="OS04G0654600 PROTEIN"/>
    <property type="match status" value="1"/>
</dbReference>